<evidence type="ECO:0000313" key="2">
    <source>
        <dbReference type="Proteomes" id="UP000237000"/>
    </source>
</evidence>
<organism evidence="1 2">
    <name type="scientific">Trema orientale</name>
    <name type="common">Charcoal tree</name>
    <name type="synonym">Celtis orientalis</name>
    <dbReference type="NCBI Taxonomy" id="63057"/>
    <lineage>
        <taxon>Eukaryota</taxon>
        <taxon>Viridiplantae</taxon>
        <taxon>Streptophyta</taxon>
        <taxon>Embryophyta</taxon>
        <taxon>Tracheophyta</taxon>
        <taxon>Spermatophyta</taxon>
        <taxon>Magnoliopsida</taxon>
        <taxon>eudicotyledons</taxon>
        <taxon>Gunneridae</taxon>
        <taxon>Pentapetalae</taxon>
        <taxon>rosids</taxon>
        <taxon>fabids</taxon>
        <taxon>Rosales</taxon>
        <taxon>Cannabaceae</taxon>
        <taxon>Trema</taxon>
    </lineage>
</organism>
<gene>
    <name evidence="1" type="ORF">TorRG33x02_289430</name>
</gene>
<protein>
    <submittedName>
        <fullName evidence="1">Uncharacterized protein</fullName>
    </submittedName>
</protein>
<name>A0A2P5CCZ8_TREOI</name>
<dbReference type="EMBL" id="JXTC01000380">
    <property type="protein sequence ID" value="PON58908.1"/>
    <property type="molecule type" value="Genomic_DNA"/>
</dbReference>
<dbReference type="InParanoid" id="A0A2P5CCZ8"/>
<reference evidence="2" key="1">
    <citation type="submission" date="2016-06" db="EMBL/GenBank/DDBJ databases">
        <title>Parallel loss of symbiosis genes in relatives of nitrogen-fixing non-legume Parasponia.</title>
        <authorList>
            <person name="Van Velzen R."/>
            <person name="Holmer R."/>
            <person name="Bu F."/>
            <person name="Rutten L."/>
            <person name="Van Zeijl A."/>
            <person name="Liu W."/>
            <person name="Santuari L."/>
            <person name="Cao Q."/>
            <person name="Sharma T."/>
            <person name="Shen D."/>
            <person name="Roswanjaya Y."/>
            <person name="Wardhani T."/>
            <person name="Kalhor M.S."/>
            <person name="Jansen J."/>
            <person name="Van den Hoogen J."/>
            <person name="Gungor B."/>
            <person name="Hartog M."/>
            <person name="Hontelez J."/>
            <person name="Verver J."/>
            <person name="Yang W.-C."/>
            <person name="Schijlen E."/>
            <person name="Repin R."/>
            <person name="Schilthuizen M."/>
            <person name="Schranz E."/>
            <person name="Heidstra R."/>
            <person name="Miyata K."/>
            <person name="Fedorova E."/>
            <person name="Kohlen W."/>
            <person name="Bisseling T."/>
            <person name="Smit S."/>
            <person name="Geurts R."/>
        </authorList>
    </citation>
    <scope>NUCLEOTIDE SEQUENCE [LARGE SCALE GENOMIC DNA]</scope>
    <source>
        <strain evidence="2">cv. RG33-2</strain>
    </source>
</reference>
<evidence type="ECO:0000313" key="1">
    <source>
        <dbReference type="EMBL" id="PON58908.1"/>
    </source>
</evidence>
<comment type="caution">
    <text evidence="1">The sequence shown here is derived from an EMBL/GenBank/DDBJ whole genome shotgun (WGS) entry which is preliminary data.</text>
</comment>
<accession>A0A2P5CCZ8</accession>
<dbReference type="AlphaFoldDB" id="A0A2P5CCZ8"/>
<sequence>MGVVVNVPVEAVGTVVIMTGYGDETTLKSLGFDSSKASEESHLIHGRWTRAPFISPFGPEVKFGPNRAGMTRKYEREARLGPLAG</sequence>
<keyword evidence="2" id="KW-1185">Reference proteome</keyword>
<dbReference type="Proteomes" id="UP000237000">
    <property type="component" value="Unassembled WGS sequence"/>
</dbReference>
<proteinExistence type="predicted"/>